<keyword evidence="2" id="KW-0808">Transferase</keyword>
<keyword evidence="1" id="KW-0812">Transmembrane</keyword>
<name>A0A068FTV6_9GAMM</name>
<dbReference type="InterPro" id="IPR029044">
    <property type="entry name" value="Nucleotide-diphossugar_trans"/>
</dbReference>
<keyword evidence="1" id="KW-1133">Transmembrane helix</keyword>
<dbReference type="AlphaFoldDB" id="A0A068FTV6"/>
<accession>A0A068FTV6</accession>
<dbReference type="EMBL" id="KC999967">
    <property type="protein sequence ID" value="AID70968.1"/>
    <property type="molecule type" value="Genomic_DNA"/>
</dbReference>
<organism evidence="2">
    <name type="scientific">Aeromonas bestiarum</name>
    <dbReference type="NCBI Taxonomy" id="105751"/>
    <lineage>
        <taxon>Bacteria</taxon>
        <taxon>Pseudomonadati</taxon>
        <taxon>Pseudomonadota</taxon>
        <taxon>Gammaproteobacteria</taxon>
        <taxon>Aeromonadales</taxon>
        <taxon>Aeromonadaceae</taxon>
        <taxon>Aeromonas</taxon>
    </lineage>
</organism>
<protein>
    <submittedName>
        <fullName evidence="2">Glycosyl transferase, group 2 family protein</fullName>
    </submittedName>
</protein>
<gene>
    <name evidence="2" type="primary">wbxO</name>
</gene>
<evidence type="ECO:0000256" key="1">
    <source>
        <dbReference type="SAM" id="Phobius"/>
    </source>
</evidence>
<proteinExistence type="predicted"/>
<feature type="transmembrane region" description="Helical" evidence="1">
    <location>
        <begin position="242"/>
        <end position="263"/>
    </location>
</feature>
<evidence type="ECO:0000313" key="2">
    <source>
        <dbReference type="EMBL" id="AID70968.1"/>
    </source>
</evidence>
<sequence>MRKICLIVTSGANFSVIRRLFNSLNNQSVNVIIYICFVNQNECIFDGFDFNENIKLDVIEMNEIIPLSVARNMAISHVNLLDFDVVAFPDDDCWYDDDLIKKILYHFDYNLSFNVICTNVIDPSNNKTYGGRPTGTITSISNRNIFSYPISVGIFIRINNKNVKQIFFDESLGAGTDIGSGEETELIYRFIREKERCIYIGNIYVYHPVVDGDYRSEDIIKYYKYAVGFGHLTRRMVNKKDYVVMFHFSYIAFRTLIGICVSLNHDINRKVYLNRFKGMFSGFLRAK</sequence>
<dbReference type="SUPFAM" id="SSF53448">
    <property type="entry name" value="Nucleotide-diphospho-sugar transferases"/>
    <property type="match status" value="1"/>
</dbReference>
<reference evidence="2" key="1">
    <citation type="submission" date="2013-05" db="EMBL/GenBank/DDBJ databases">
        <title>The molecular structure and virulence studies of novel O-antigen from Aeromonas hydrophila isolate of epidemic outbreaks in channel catfish.</title>
        <authorList>
            <person name="Hossain M.J."/>
            <person name="Sun D."/>
            <person name="Thurlow C."/>
            <person name="Azadi P."/>
            <person name="Terhune J.S."/>
            <person name="Liles M.R."/>
        </authorList>
    </citation>
    <scope>NUCLEOTIDE SEQUENCE</scope>
    <source>
        <strain evidence="2">GA97-22</strain>
    </source>
</reference>
<dbReference type="GO" id="GO:0016740">
    <property type="term" value="F:transferase activity"/>
    <property type="evidence" value="ECO:0007669"/>
    <property type="project" value="UniProtKB-KW"/>
</dbReference>
<dbReference type="Gene3D" id="3.90.550.10">
    <property type="entry name" value="Spore Coat Polysaccharide Biosynthesis Protein SpsA, Chain A"/>
    <property type="match status" value="1"/>
</dbReference>
<keyword evidence="1" id="KW-0472">Membrane</keyword>